<feature type="domain" description="UspA" evidence="1">
    <location>
        <begin position="1"/>
        <end position="158"/>
    </location>
</feature>
<dbReference type="Gene3D" id="3.40.50.620">
    <property type="entry name" value="HUPs"/>
    <property type="match status" value="1"/>
</dbReference>
<gene>
    <name evidence="2" type="ORF">PBRASI_LOCUS677</name>
</gene>
<dbReference type="PRINTS" id="PR01438">
    <property type="entry name" value="UNVRSLSTRESS"/>
</dbReference>
<accession>A0A9N8Z3A0</accession>
<sequence length="171" mass="18672">MKKVIVALDGSDHSMYALTWALNNIIDARSDTIMLLAVGIFNNKSPPLEYYAATRNILDGGPTEAIRKKAEDQAMEILKCGTAVINKRYICEQKDLKLECHVQLNEDAGTTITEFAKKADADVIVLGHRGTSLSDGDTVGSVSQYCLHSASCTVVIVRKESKVKEEKAQAI</sequence>
<dbReference type="InterPro" id="IPR006016">
    <property type="entry name" value="UspA"/>
</dbReference>
<protein>
    <submittedName>
        <fullName evidence="2">6002_t:CDS:1</fullName>
    </submittedName>
</protein>
<dbReference type="EMBL" id="CAJVPI010000036">
    <property type="protein sequence ID" value="CAG8462850.1"/>
    <property type="molecule type" value="Genomic_DNA"/>
</dbReference>
<evidence type="ECO:0000313" key="3">
    <source>
        <dbReference type="Proteomes" id="UP000789739"/>
    </source>
</evidence>
<evidence type="ECO:0000313" key="2">
    <source>
        <dbReference type="EMBL" id="CAG8462850.1"/>
    </source>
</evidence>
<dbReference type="SUPFAM" id="SSF52402">
    <property type="entry name" value="Adenine nucleotide alpha hydrolases-like"/>
    <property type="match status" value="1"/>
</dbReference>
<keyword evidence="3" id="KW-1185">Reference proteome</keyword>
<dbReference type="PANTHER" id="PTHR31964">
    <property type="entry name" value="ADENINE NUCLEOTIDE ALPHA HYDROLASES-LIKE SUPERFAMILY PROTEIN"/>
    <property type="match status" value="1"/>
</dbReference>
<name>A0A9N8Z3A0_9GLOM</name>
<dbReference type="AlphaFoldDB" id="A0A9N8Z3A0"/>
<dbReference type="Proteomes" id="UP000789739">
    <property type="component" value="Unassembled WGS sequence"/>
</dbReference>
<dbReference type="CDD" id="cd23659">
    <property type="entry name" value="USP_At3g01520-like"/>
    <property type="match status" value="1"/>
</dbReference>
<dbReference type="InterPro" id="IPR006015">
    <property type="entry name" value="Universal_stress_UspA"/>
</dbReference>
<organism evidence="2 3">
    <name type="scientific">Paraglomus brasilianum</name>
    <dbReference type="NCBI Taxonomy" id="144538"/>
    <lineage>
        <taxon>Eukaryota</taxon>
        <taxon>Fungi</taxon>
        <taxon>Fungi incertae sedis</taxon>
        <taxon>Mucoromycota</taxon>
        <taxon>Glomeromycotina</taxon>
        <taxon>Glomeromycetes</taxon>
        <taxon>Paraglomerales</taxon>
        <taxon>Paraglomeraceae</taxon>
        <taxon>Paraglomus</taxon>
    </lineage>
</organism>
<reference evidence="2" key="1">
    <citation type="submission" date="2021-06" db="EMBL/GenBank/DDBJ databases">
        <authorList>
            <person name="Kallberg Y."/>
            <person name="Tangrot J."/>
            <person name="Rosling A."/>
        </authorList>
    </citation>
    <scope>NUCLEOTIDE SEQUENCE</scope>
    <source>
        <strain evidence="2">BR232B</strain>
    </source>
</reference>
<proteinExistence type="predicted"/>
<comment type="caution">
    <text evidence="2">The sequence shown here is derived from an EMBL/GenBank/DDBJ whole genome shotgun (WGS) entry which is preliminary data.</text>
</comment>
<dbReference type="InterPro" id="IPR014729">
    <property type="entry name" value="Rossmann-like_a/b/a_fold"/>
</dbReference>
<evidence type="ECO:0000259" key="1">
    <source>
        <dbReference type="Pfam" id="PF00582"/>
    </source>
</evidence>
<dbReference type="OrthoDB" id="843225at2759"/>
<dbReference type="PANTHER" id="PTHR31964:SF140">
    <property type="entry name" value="UNIVERSAL STRESS PROTEIN FAMILY PROTEIN"/>
    <property type="match status" value="1"/>
</dbReference>
<dbReference type="Pfam" id="PF00582">
    <property type="entry name" value="Usp"/>
    <property type="match status" value="1"/>
</dbReference>